<feature type="domain" description="GED" evidence="1">
    <location>
        <begin position="234"/>
        <end position="312"/>
    </location>
</feature>
<comment type="caution">
    <text evidence="2">The sequence shown here is derived from an EMBL/GenBank/DDBJ whole genome shotgun (WGS) entry which is preliminary data.</text>
</comment>
<dbReference type="InterPro" id="IPR020850">
    <property type="entry name" value="GED_dom"/>
</dbReference>
<name>A0A835LSQ7_9MAGN</name>
<dbReference type="OrthoDB" id="5061070at2759"/>
<dbReference type="PANTHER" id="PTHR11566:SF173">
    <property type="entry name" value="DYNAMIN-RELATED PROTEIN 4C"/>
    <property type="match status" value="1"/>
</dbReference>
<gene>
    <name evidence="2" type="ORF">IFM89_028149</name>
</gene>
<evidence type="ECO:0000259" key="1">
    <source>
        <dbReference type="PROSITE" id="PS51388"/>
    </source>
</evidence>
<protein>
    <recommendedName>
        <fullName evidence="1">GED domain-containing protein</fullName>
    </recommendedName>
</protein>
<dbReference type="GO" id="GO:0008017">
    <property type="term" value="F:microtubule binding"/>
    <property type="evidence" value="ECO:0007669"/>
    <property type="project" value="TreeGrafter"/>
</dbReference>
<organism evidence="2 3">
    <name type="scientific">Coptis chinensis</name>
    <dbReference type="NCBI Taxonomy" id="261450"/>
    <lineage>
        <taxon>Eukaryota</taxon>
        <taxon>Viridiplantae</taxon>
        <taxon>Streptophyta</taxon>
        <taxon>Embryophyta</taxon>
        <taxon>Tracheophyta</taxon>
        <taxon>Spermatophyta</taxon>
        <taxon>Magnoliopsida</taxon>
        <taxon>Ranunculales</taxon>
        <taxon>Ranunculaceae</taxon>
        <taxon>Coptidoideae</taxon>
        <taxon>Coptis</taxon>
    </lineage>
</organism>
<dbReference type="Gene3D" id="1.20.120.1240">
    <property type="entry name" value="Dynamin, middle domain"/>
    <property type="match status" value="1"/>
</dbReference>
<dbReference type="GO" id="GO:0005737">
    <property type="term" value="C:cytoplasm"/>
    <property type="evidence" value="ECO:0007669"/>
    <property type="project" value="TreeGrafter"/>
</dbReference>
<dbReference type="GO" id="GO:0003924">
    <property type="term" value="F:GTPase activity"/>
    <property type="evidence" value="ECO:0007669"/>
    <property type="project" value="TreeGrafter"/>
</dbReference>
<evidence type="ECO:0000313" key="3">
    <source>
        <dbReference type="Proteomes" id="UP000631114"/>
    </source>
</evidence>
<dbReference type="GO" id="GO:0005874">
    <property type="term" value="C:microtubule"/>
    <property type="evidence" value="ECO:0007669"/>
    <property type="project" value="TreeGrafter"/>
</dbReference>
<proteinExistence type="predicted"/>
<dbReference type="PROSITE" id="PS51388">
    <property type="entry name" value="GED"/>
    <property type="match status" value="1"/>
</dbReference>
<evidence type="ECO:0000313" key="2">
    <source>
        <dbReference type="EMBL" id="KAF9606773.1"/>
    </source>
</evidence>
<dbReference type="PANTHER" id="PTHR11566">
    <property type="entry name" value="DYNAMIN"/>
    <property type="match status" value="1"/>
</dbReference>
<dbReference type="InterPro" id="IPR000375">
    <property type="entry name" value="Dynamin_stalk"/>
</dbReference>
<reference evidence="2 3" key="1">
    <citation type="submission" date="2020-10" db="EMBL/GenBank/DDBJ databases">
        <title>The Coptis chinensis genome and diversification of protoberbering-type alkaloids.</title>
        <authorList>
            <person name="Wang B."/>
            <person name="Shu S."/>
            <person name="Song C."/>
            <person name="Liu Y."/>
        </authorList>
    </citation>
    <scope>NUCLEOTIDE SEQUENCE [LARGE SCALE GENOMIC DNA]</scope>
    <source>
        <strain evidence="2">HL-2020</strain>
        <tissue evidence="2">Leaf</tissue>
    </source>
</reference>
<dbReference type="Proteomes" id="UP000631114">
    <property type="component" value="Unassembled WGS sequence"/>
</dbReference>
<keyword evidence="3" id="KW-1185">Reference proteome</keyword>
<sequence>MPQNSVSIAGAMIAFMRIFGCATDSLKKILVRGEFDDYPDDRKMHCTARMAEMLNDYSKEIQSKSDNLNSKDMFLMEEIRVLEESKSIGLPNFLPRAAFILILQRKLKDVSNTPIDFVQRVWNYVEEVVVRVIIFHSEGYPQLQNASRRAAHNLIMKMRERSFDRVKEIVEMEKLADYTCNPEYMTCWNEFMSHQNNFMNVLNDESRPEKFSLPGYGEVDVGHLRGYPLVVQNAFDMKMRLTAYWKIVLKRMVDSVGLHLLFSVKNLVNNDLEFEVVNELMAPNSGGIERAWQLSYLFPSYNTDLKDVNVLD</sequence>
<dbReference type="EMBL" id="JADFTS010000005">
    <property type="protein sequence ID" value="KAF9606773.1"/>
    <property type="molecule type" value="Genomic_DNA"/>
</dbReference>
<dbReference type="Pfam" id="PF01031">
    <property type="entry name" value="Dynamin_M"/>
    <property type="match status" value="1"/>
</dbReference>
<accession>A0A835LSQ7</accession>
<dbReference type="InterPro" id="IPR022812">
    <property type="entry name" value="Dynamin"/>
</dbReference>
<dbReference type="GO" id="GO:0016020">
    <property type="term" value="C:membrane"/>
    <property type="evidence" value="ECO:0007669"/>
    <property type="project" value="TreeGrafter"/>
</dbReference>
<dbReference type="AlphaFoldDB" id="A0A835LSQ7"/>